<organism evidence="3 4">
    <name type="scientific">Neorhodopirellula pilleata</name>
    <dbReference type="NCBI Taxonomy" id="2714738"/>
    <lineage>
        <taxon>Bacteria</taxon>
        <taxon>Pseudomonadati</taxon>
        <taxon>Planctomycetota</taxon>
        <taxon>Planctomycetia</taxon>
        <taxon>Pirellulales</taxon>
        <taxon>Pirellulaceae</taxon>
        <taxon>Neorhodopirellula</taxon>
    </lineage>
</organism>
<protein>
    <recommendedName>
        <fullName evidence="5">SLA1 homology domain-containing protein</fullName>
    </recommendedName>
</protein>
<proteinExistence type="predicted"/>
<reference evidence="3 4" key="1">
    <citation type="submission" date="2019-02" db="EMBL/GenBank/DDBJ databases">
        <title>Deep-cultivation of Planctomycetes and their phenomic and genomic characterization uncovers novel biology.</title>
        <authorList>
            <person name="Wiegand S."/>
            <person name="Jogler M."/>
            <person name="Boedeker C."/>
            <person name="Pinto D."/>
            <person name="Vollmers J."/>
            <person name="Rivas-Marin E."/>
            <person name="Kohn T."/>
            <person name="Peeters S.H."/>
            <person name="Heuer A."/>
            <person name="Rast P."/>
            <person name="Oberbeckmann S."/>
            <person name="Bunk B."/>
            <person name="Jeske O."/>
            <person name="Meyerdierks A."/>
            <person name="Storesund J.E."/>
            <person name="Kallscheuer N."/>
            <person name="Luecker S."/>
            <person name="Lage O.M."/>
            <person name="Pohl T."/>
            <person name="Merkel B.J."/>
            <person name="Hornburger P."/>
            <person name="Mueller R.-W."/>
            <person name="Bruemmer F."/>
            <person name="Labrenz M."/>
            <person name="Spormann A.M."/>
            <person name="Op Den Camp H."/>
            <person name="Overmann J."/>
            <person name="Amann R."/>
            <person name="Jetten M.S.M."/>
            <person name="Mascher T."/>
            <person name="Medema M.H."/>
            <person name="Devos D.P."/>
            <person name="Kaster A.-K."/>
            <person name="Ovreas L."/>
            <person name="Rohde M."/>
            <person name="Galperin M.Y."/>
            <person name="Jogler C."/>
        </authorList>
    </citation>
    <scope>NUCLEOTIDE SEQUENCE [LARGE SCALE GENOMIC DNA]</scope>
    <source>
        <strain evidence="3 4">Pla100</strain>
    </source>
</reference>
<dbReference type="Proteomes" id="UP000316213">
    <property type="component" value="Unassembled WGS sequence"/>
</dbReference>
<keyword evidence="4" id="KW-1185">Reference proteome</keyword>
<gene>
    <name evidence="3" type="ORF">Pla100_58780</name>
</gene>
<feature type="region of interest" description="Disordered" evidence="1">
    <location>
        <begin position="424"/>
        <end position="468"/>
    </location>
</feature>
<evidence type="ECO:0008006" key="5">
    <source>
        <dbReference type="Google" id="ProtNLM"/>
    </source>
</evidence>
<keyword evidence="2" id="KW-0732">Signal</keyword>
<feature type="chain" id="PRO_5022961276" description="SLA1 homology domain-containing protein" evidence="2">
    <location>
        <begin position="22"/>
        <end position="468"/>
    </location>
</feature>
<dbReference type="AlphaFoldDB" id="A0A5C5ZK94"/>
<feature type="signal peptide" evidence="2">
    <location>
        <begin position="1"/>
        <end position="21"/>
    </location>
</feature>
<name>A0A5C5ZK94_9BACT</name>
<evidence type="ECO:0000313" key="3">
    <source>
        <dbReference type="EMBL" id="TWT87839.1"/>
    </source>
</evidence>
<feature type="compositionally biased region" description="Basic and acidic residues" evidence="1">
    <location>
        <begin position="424"/>
        <end position="437"/>
    </location>
</feature>
<sequence precursor="true">MRTACFLSLFAICHLSTNATANDQEDLVPAPGTVTFAFTYFPQPLDADKGEAPKQETRSVTVPINFIDKQGSKTVRFGDIDCIVSYGVDMSIVDIYSRNPSRSLFRRMHSSAQNGSDNGIMGKNKVYHPTTGSCVEFTAFSGTSAADTGEPADKPKINIADLNLAKTIDSFARDELEAARKHANYGVFGQCDRIVIGRLSVHEMMVLESDPPIYQYDLHILLDGIIKGPKTKAGHIEAGYSQSEGALPTFDKDVVCVVGLAGNSLQTWTPADQAVVNTAIVATLDQDQAKRDDWSVAKNQPEQHEHFDFFRNSKSLALVRLHGSAHSVVFTTATKLESMKYKIVHNYRGSLSSGDQVALSAKSSVRELSFVSYEKRGNDWVITESVAVSPSALLVAAKALGTSAESLKERIAADKLEFKKEEARYAKQLEGGPEHGHSQSSQGFDPTEDHTHGSDTPGRNGTRDDRPE</sequence>
<dbReference type="EMBL" id="SJPM01000025">
    <property type="protein sequence ID" value="TWT87839.1"/>
    <property type="molecule type" value="Genomic_DNA"/>
</dbReference>
<evidence type="ECO:0000256" key="2">
    <source>
        <dbReference type="SAM" id="SignalP"/>
    </source>
</evidence>
<evidence type="ECO:0000313" key="4">
    <source>
        <dbReference type="Proteomes" id="UP000316213"/>
    </source>
</evidence>
<dbReference type="RefSeq" id="WP_146582338.1">
    <property type="nucleotide sequence ID" value="NZ_SJPM01000025.1"/>
</dbReference>
<evidence type="ECO:0000256" key="1">
    <source>
        <dbReference type="SAM" id="MobiDB-lite"/>
    </source>
</evidence>
<accession>A0A5C5ZK94</accession>
<comment type="caution">
    <text evidence="3">The sequence shown here is derived from an EMBL/GenBank/DDBJ whole genome shotgun (WGS) entry which is preliminary data.</text>
</comment>